<dbReference type="EMBL" id="JARQZJ010000011">
    <property type="protein sequence ID" value="KAK9872427.1"/>
    <property type="molecule type" value="Genomic_DNA"/>
</dbReference>
<organism evidence="2 3">
    <name type="scientific">Henosepilachna vigintioctopunctata</name>
    <dbReference type="NCBI Taxonomy" id="420089"/>
    <lineage>
        <taxon>Eukaryota</taxon>
        <taxon>Metazoa</taxon>
        <taxon>Ecdysozoa</taxon>
        <taxon>Arthropoda</taxon>
        <taxon>Hexapoda</taxon>
        <taxon>Insecta</taxon>
        <taxon>Pterygota</taxon>
        <taxon>Neoptera</taxon>
        <taxon>Endopterygota</taxon>
        <taxon>Coleoptera</taxon>
        <taxon>Polyphaga</taxon>
        <taxon>Cucujiformia</taxon>
        <taxon>Coccinelloidea</taxon>
        <taxon>Coccinellidae</taxon>
        <taxon>Epilachninae</taxon>
        <taxon>Epilachnini</taxon>
        <taxon>Henosepilachna</taxon>
    </lineage>
</organism>
<feature type="signal peptide" evidence="1">
    <location>
        <begin position="1"/>
        <end position="18"/>
    </location>
</feature>
<sequence length="85" mass="9518">MKFLFSIVFFAIVAAANSAVLQTTKLYPGGGFVSEEKTIPFASFARFNPYVPVPAVPSVYDALYFRNFNPYPYEVHTNYLGQIVP</sequence>
<name>A0AAW1TLT8_9CUCU</name>
<gene>
    <name evidence="2" type="ORF">WA026_017885</name>
</gene>
<reference evidence="2 3" key="1">
    <citation type="submission" date="2023-03" db="EMBL/GenBank/DDBJ databases">
        <title>Genome insight into feeding habits of ladybird beetles.</title>
        <authorList>
            <person name="Li H.-S."/>
            <person name="Huang Y.-H."/>
            <person name="Pang H."/>
        </authorList>
    </citation>
    <scope>NUCLEOTIDE SEQUENCE [LARGE SCALE GENOMIC DNA]</scope>
    <source>
        <strain evidence="2">SYSU_2023b</strain>
        <tissue evidence="2">Whole body</tissue>
    </source>
</reference>
<evidence type="ECO:0000313" key="2">
    <source>
        <dbReference type="EMBL" id="KAK9872427.1"/>
    </source>
</evidence>
<dbReference type="Proteomes" id="UP001431783">
    <property type="component" value="Unassembled WGS sequence"/>
</dbReference>
<evidence type="ECO:0000256" key="1">
    <source>
        <dbReference type="SAM" id="SignalP"/>
    </source>
</evidence>
<keyword evidence="3" id="KW-1185">Reference proteome</keyword>
<dbReference type="AlphaFoldDB" id="A0AAW1TLT8"/>
<proteinExistence type="predicted"/>
<protein>
    <submittedName>
        <fullName evidence="2">Uncharacterized protein</fullName>
    </submittedName>
</protein>
<feature type="chain" id="PRO_5043407811" evidence="1">
    <location>
        <begin position="19"/>
        <end position="85"/>
    </location>
</feature>
<evidence type="ECO:0000313" key="3">
    <source>
        <dbReference type="Proteomes" id="UP001431783"/>
    </source>
</evidence>
<keyword evidence="1" id="KW-0732">Signal</keyword>
<accession>A0AAW1TLT8</accession>
<comment type="caution">
    <text evidence="2">The sequence shown here is derived from an EMBL/GenBank/DDBJ whole genome shotgun (WGS) entry which is preliminary data.</text>
</comment>